<comment type="caution">
    <text evidence="2">The sequence shown here is derived from an EMBL/GenBank/DDBJ whole genome shotgun (WGS) entry which is preliminary data.</text>
</comment>
<dbReference type="Proteomes" id="UP000187406">
    <property type="component" value="Unassembled WGS sequence"/>
</dbReference>
<dbReference type="PANTHER" id="PTHR31917:SF148">
    <property type="entry name" value="DUF724 DOMAIN-CONTAINING PROTEIN 2"/>
    <property type="match status" value="1"/>
</dbReference>
<dbReference type="CDD" id="cd20406">
    <property type="entry name" value="Tudor_Agenet_AtDUF_rpt2_4"/>
    <property type="match status" value="1"/>
</dbReference>
<feature type="domain" description="Agenet" evidence="1">
    <location>
        <begin position="54"/>
        <end position="109"/>
    </location>
</feature>
<evidence type="ECO:0000259" key="1">
    <source>
        <dbReference type="SMART" id="SM00743"/>
    </source>
</evidence>
<accession>A0A1Q3AZ50</accession>
<dbReference type="OrthoDB" id="938602at2759"/>
<dbReference type="STRING" id="3775.A0A1Q3AZ50"/>
<protein>
    <submittedName>
        <fullName evidence="2">Agenet domain-containing protein</fullName>
    </submittedName>
</protein>
<gene>
    <name evidence="2" type="ORF">CFOL_v3_04574</name>
</gene>
<reference evidence="3" key="1">
    <citation type="submission" date="2016-04" db="EMBL/GenBank/DDBJ databases">
        <title>Cephalotus genome sequencing.</title>
        <authorList>
            <person name="Fukushima K."/>
            <person name="Hasebe M."/>
            <person name="Fang X."/>
        </authorList>
    </citation>
    <scope>NUCLEOTIDE SEQUENCE [LARGE SCALE GENOMIC DNA]</scope>
    <source>
        <strain evidence="3">cv. St1</strain>
    </source>
</reference>
<evidence type="ECO:0000313" key="3">
    <source>
        <dbReference type="Proteomes" id="UP000187406"/>
    </source>
</evidence>
<dbReference type="Pfam" id="PF05641">
    <property type="entry name" value="Agenet"/>
    <property type="match status" value="1"/>
</dbReference>
<proteinExistence type="predicted"/>
<dbReference type="AlphaFoldDB" id="A0A1Q3AZ50"/>
<dbReference type="InParanoid" id="A0A1Q3AZ50"/>
<dbReference type="EMBL" id="BDDD01000182">
    <property type="protein sequence ID" value="GAV61046.1"/>
    <property type="molecule type" value="Genomic_DNA"/>
</dbReference>
<feature type="domain" description="Agenet" evidence="1">
    <location>
        <begin position="1"/>
        <end position="51"/>
    </location>
</feature>
<dbReference type="SMART" id="SM00743">
    <property type="entry name" value="Agenet"/>
    <property type="match status" value="2"/>
</dbReference>
<name>A0A1Q3AZ50_CEPFO</name>
<organism evidence="2 3">
    <name type="scientific">Cephalotus follicularis</name>
    <name type="common">Albany pitcher plant</name>
    <dbReference type="NCBI Taxonomy" id="3775"/>
    <lineage>
        <taxon>Eukaryota</taxon>
        <taxon>Viridiplantae</taxon>
        <taxon>Streptophyta</taxon>
        <taxon>Embryophyta</taxon>
        <taxon>Tracheophyta</taxon>
        <taxon>Spermatophyta</taxon>
        <taxon>Magnoliopsida</taxon>
        <taxon>eudicotyledons</taxon>
        <taxon>Gunneridae</taxon>
        <taxon>Pentapetalae</taxon>
        <taxon>rosids</taxon>
        <taxon>fabids</taxon>
        <taxon>Oxalidales</taxon>
        <taxon>Cephalotaceae</taxon>
        <taxon>Cephalotus</taxon>
    </lineage>
</organism>
<dbReference type="PANTHER" id="PTHR31917">
    <property type="entry name" value="AGENET DOMAIN-CONTAINING PROTEIN-RELATED"/>
    <property type="match status" value="1"/>
</dbReference>
<evidence type="ECO:0000313" key="2">
    <source>
        <dbReference type="EMBL" id="GAV61046.1"/>
    </source>
</evidence>
<sequence>MGSYYGAKVESKISTRRYQVKYINLLKEDEPEPLTEVVPSQYIRPQPRMTMAPVGLRLMDKVDAFHNEGWWVGQVIARDGSMVIVYFEETGEKIAFPLYRVRHHQDWIKGNWVPSKNTWLSSRFCFGNVEVSL</sequence>
<keyword evidence="3" id="KW-1185">Reference proteome</keyword>
<dbReference type="InterPro" id="IPR014002">
    <property type="entry name" value="Agenet_dom_plant"/>
</dbReference>
<dbReference type="InterPro" id="IPR008395">
    <property type="entry name" value="Agenet-like_dom"/>
</dbReference>